<keyword evidence="1" id="KW-0812">Transmembrane</keyword>
<dbReference type="EMBL" id="BDGG01000002">
    <property type="protein sequence ID" value="GAU92671.1"/>
    <property type="molecule type" value="Genomic_DNA"/>
</dbReference>
<organism evidence="2 3">
    <name type="scientific">Ramazzottius varieornatus</name>
    <name type="common">Water bear</name>
    <name type="synonym">Tardigrade</name>
    <dbReference type="NCBI Taxonomy" id="947166"/>
    <lineage>
        <taxon>Eukaryota</taxon>
        <taxon>Metazoa</taxon>
        <taxon>Ecdysozoa</taxon>
        <taxon>Tardigrada</taxon>
        <taxon>Eutardigrada</taxon>
        <taxon>Parachela</taxon>
        <taxon>Hypsibioidea</taxon>
        <taxon>Ramazzottiidae</taxon>
        <taxon>Ramazzottius</taxon>
    </lineage>
</organism>
<reference evidence="2 3" key="1">
    <citation type="journal article" date="2016" name="Nat. Commun.">
        <title>Extremotolerant tardigrade genome and improved radiotolerance of human cultured cells by tardigrade-unique protein.</title>
        <authorList>
            <person name="Hashimoto T."/>
            <person name="Horikawa D.D."/>
            <person name="Saito Y."/>
            <person name="Kuwahara H."/>
            <person name="Kozuka-Hata H."/>
            <person name="Shin-I T."/>
            <person name="Minakuchi Y."/>
            <person name="Ohishi K."/>
            <person name="Motoyama A."/>
            <person name="Aizu T."/>
            <person name="Enomoto A."/>
            <person name="Kondo K."/>
            <person name="Tanaka S."/>
            <person name="Hara Y."/>
            <person name="Koshikawa S."/>
            <person name="Sagara H."/>
            <person name="Miura T."/>
            <person name="Yokobori S."/>
            <person name="Miyagawa K."/>
            <person name="Suzuki Y."/>
            <person name="Kubo T."/>
            <person name="Oyama M."/>
            <person name="Kohara Y."/>
            <person name="Fujiyama A."/>
            <person name="Arakawa K."/>
            <person name="Katayama T."/>
            <person name="Toyoda A."/>
            <person name="Kunieda T."/>
        </authorList>
    </citation>
    <scope>NUCLEOTIDE SEQUENCE [LARGE SCALE GENOMIC DNA]</scope>
    <source>
        <strain evidence="2 3">YOKOZUNA-1</strain>
    </source>
</reference>
<evidence type="ECO:0000256" key="1">
    <source>
        <dbReference type="SAM" id="Phobius"/>
    </source>
</evidence>
<evidence type="ECO:0000313" key="2">
    <source>
        <dbReference type="EMBL" id="GAU92671.1"/>
    </source>
</evidence>
<accession>A0A1D1UT88</accession>
<keyword evidence="1" id="KW-1133">Transmembrane helix</keyword>
<keyword evidence="1" id="KW-0472">Membrane</keyword>
<comment type="caution">
    <text evidence="2">The sequence shown here is derived from an EMBL/GenBank/DDBJ whole genome shotgun (WGS) entry which is preliminary data.</text>
</comment>
<name>A0A1D1UT88_RAMVA</name>
<sequence>MNFLVHAWDGPKEEPSWIISHDMQTGFRGWASLRFAANEAPRNTVVLLNYSMAIGGLLVLELVFSGWIRFLVGRAPFERTESRNLDEAEKSWNRRSASLVLAAPW</sequence>
<feature type="transmembrane region" description="Helical" evidence="1">
    <location>
        <begin position="50"/>
        <end position="72"/>
    </location>
</feature>
<evidence type="ECO:0000313" key="3">
    <source>
        <dbReference type="Proteomes" id="UP000186922"/>
    </source>
</evidence>
<gene>
    <name evidence="2" type="primary">RvY_04720-1</name>
    <name evidence="2" type="synonym">RvY_04720.1</name>
    <name evidence="2" type="ORF">RvY_04720</name>
</gene>
<keyword evidence="3" id="KW-1185">Reference proteome</keyword>
<dbReference type="Proteomes" id="UP000186922">
    <property type="component" value="Unassembled WGS sequence"/>
</dbReference>
<protein>
    <submittedName>
        <fullName evidence="2">Uncharacterized protein</fullName>
    </submittedName>
</protein>
<proteinExistence type="predicted"/>
<dbReference type="AlphaFoldDB" id="A0A1D1UT88"/>